<comment type="similarity">
    <text evidence="2">Belongs to the nitroreductase family.</text>
</comment>
<dbReference type="SUPFAM" id="SSF55469">
    <property type="entry name" value="FMN-dependent nitroreductase-like"/>
    <property type="match status" value="1"/>
</dbReference>
<keyword evidence="5" id="KW-0521">NADP</keyword>
<dbReference type="OrthoDB" id="9809288at2"/>
<name>A0A1I1I075_9FLAO</name>
<evidence type="ECO:0000256" key="6">
    <source>
        <dbReference type="ARBA" id="ARBA00023002"/>
    </source>
</evidence>
<dbReference type="RefSeq" id="WP_092541983.1">
    <property type="nucleotide sequence ID" value="NZ_FOKV01000003.1"/>
</dbReference>
<dbReference type="PANTHER" id="PTHR43673">
    <property type="entry name" value="NAD(P)H NITROREDUCTASE YDGI-RELATED"/>
    <property type="match status" value="1"/>
</dbReference>
<dbReference type="InterPro" id="IPR029479">
    <property type="entry name" value="Nitroreductase"/>
</dbReference>
<gene>
    <name evidence="8" type="ORF">SAMN04487907_103227</name>
</gene>
<keyword evidence="6" id="KW-0560">Oxidoreductase</keyword>
<keyword evidence="9" id="KW-1185">Reference proteome</keyword>
<dbReference type="EMBL" id="FOKV01000003">
    <property type="protein sequence ID" value="SFC29202.1"/>
    <property type="molecule type" value="Genomic_DNA"/>
</dbReference>
<evidence type="ECO:0000256" key="5">
    <source>
        <dbReference type="ARBA" id="ARBA00022857"/>
    </source>
</evidence>
<evidence type="ECO:0000256" key="2">
    <source>
        <dbReference type="ARBA" id="ARBA00007118"/>
    </source>
</evidence>
<evidence type="ECO:0000256" key="4">
    <source>
        <dbReference type="ARBA" id="ARBA00022643"/>
    </source>
</evidence>
<evidence type="ECO:0000259" key="7">
    <source>
        <dbReference type="Pfam" id="PF00881"/>
    </source>
</evidence>
<dbReference type="CDD" id="cd02149">
    <property type="entry name" value="NfsB-like"/>
    <property type="match status" value="1"/>
</dbReference>
<comment type="cofactor">
    <cofactor evidence="1">
        <name>FMN</name>
        <dbReference type="ChEBI" id="CHEBI:58210"/>
    </cofactor>
</comment>
<dbReference type="PANTHER" id="PTHR43673:SF2">
    <property type="entry name" value="NITROREDUCTASE"/>
    <property type="match status" value="1"/>
</dbReference>
<dbReference type="AlphaFoldDB" id="A0A1I1I075"/>
<dbReference type="Proteomes" id="UP000199438">
    <property type="component" value="Unassembled WGS sequence"/>
</dbReference>
<dbReference type="GO" id="GO:0016491">
    <property type="term" value="F:oxidoreductase activity"/>
    <property type="evidence" value="ECO:0007669"/>
    <property type="project" value="UniProtKB-KW"/>
</dbReference>
<dbReference type="Pfam" id="PF00881">
    <property type="entry name" value="Nitroreductase"/>
    <property type="match status" value="1"/>
</dbReference>
<dbReference type="STRING" id="1334022.SAMN04487907_103227"/>
<dbReference type="InterPro" id="IPR033878">
    <property type="entry name" value="NfsB-like"/>
</dbReference>
<organism evidence="8 9">
    <name type="scientific">Zunongwangia mangrovi</name>
    <dbReference type="NCBI Taxonomy" id="1334022"/>
    <lineage>
        <taxon>Bacteria</taxon>
        <taxon>Pseudomonadati</taxon>
        <taxon>Bacteroidota</taxon>
        <taxon>Flavobacteriia</taxon>
        <taxon>Flavobacteriales</taxon>
        <taxon>Flavobacteriaceae</taxon>
        <taxon>Zunongwangia</taxon>
    </lineage>
</organism>
<keyword evidence="3" id="KW-0285">Flavoprotein</keyword>
<evidence type="ECO:0000256" key="1">
    <source>
        <dbReference type="ARBA" id="ARBA00001917"/>
    </source>
</evidence>
<reference evidence="9" key="1">
    <citation type="submission" date="2016-10" db="EMBL/GenBank/DDBJ databases">
        <authorList>
            <person name="Varghese N."/>
            <person name="Submissions S."/>
        </authorList>
    </citation>
    <scope>NUCLEOTIDE SEQUENCE [LARGE SCALE GENOMIC DNA]</scope>
    <source>
        <strain evidence="9">DSM 24499</strain>
    </source>
</reference>
<feature type="domain" description="Nitroreductase" evidence="7">
    <location>
        <begin position="8"/>
        <end position="185"/>
    </location>
</feature>
<proteinExistence type="inferred from homology"/>
<protein>
    <recommendedName>
        <fullName evidence="7">Nitroreductase domain-containing protein</fullName>
    </recommendedName>
</protein>
<keyword evidence="4" id="KW-0288">FMN</keyword>
<sequence length="210" mass="24194">MSNIKALQWRYAVKKFDAEKILPEAKIDVLKQAFNLTATSYGLQPIRLVVVKNKELQESLKEKAMNQVQLSTASHVLVICIEDKVDKDFILNYFERVKQIRETPDEILDPFKNFLVDDFGKKSAEDLTIWAKNQAYLVLGTLLTVCATEEIDACPMEGFLPEEYDELLNLKEKNLKSVLVLPVGYRAKDDIFSSFKKVRRPEEDTIINIY</sequence>
<dbReference type="Gene3D" id="3.40.109.10">
    <property type="entry name" value="NADH Oxidase"/>
    <property type="match status" value="1"/>
</dbReference>
<evidence type="ECO:0000256" key="3">
    <source>
        <dbReference type="ARBA" id="ARBA00022630"/>
    </source>
</evidence>
<evidence type="ECO:0000313" key="9">
    <source>
        <dbReference type="Proteomes" id="UP000199438"/>
    </source>
</evidence>
<evidence type="ECO:0000313" key="8">
    <source>
        <dbReference type="EMBL" id="SFC29202.1"/>
    </source>
</evidence>
<accession>A0A1I1I075</accession>
<dbReference type="InterPro" id="IPR000415">
    <property type="entry name" value="Nitroreductase-like"/>
</dbReference>